<evidence type="ECO:0000256" key="3">
    <source>
        <dbReference type="ARBA" id="ARBA00022741"/>
    </source>
</evidence>
<dbReference type="Pfam" id="PF00005">
    <property type="entry name" value="ABC_tran"/>
    <property type="match status" value="1"/>
</dbReference>
<dbReference type="GO" id="GO:0005524">
    <property type="term" value="F:ATP binding"/>
    <property type="evidence" value="ECO:0007669"/>
    <property type="project" value="UniProtKB-KW"/>
</dbReference>
<dbReference type="EMBL" id="FNKQ01000005">
    <property type="protein sequence ID" value="SDR08309.1"/>
    <property type="molecule type" value="Genomic_DNA"/>
</dbReference>
<evidence type="ECO:0000259" key="5">
    <source>
        <dbReference type="PROSITE" id="PS50893"/>
    </source>
</evidence>
<evidence type="ECO:0000256" key="1">
    <source>
        <dbReference type="ARBA" id="ARBA00005417"/>
    </source>
</evidence>
<dbReference type="Pfam" id="PF13732">
    <property type="entry name" value="DrrA1-3_C"/>
    <property type="match status" value="1"/>
</dbReference>
<dbReference type="CDD" id="cd03230">
    <property type="entry name" value="ABC_DR_subfamily_A"/>
    <property type="match status" value="1"/>
</dbReference>
<feature type="domain" description="ABC transporter" evidence="5">
    <location>
        <begin position="14"/>
        <end position="250"/>
    </location>
</feature>
<dbReference type="EMBL" id="QQST01000003">
    <property type="protein sequence ID" value="RDI69839.1"/>
    <property type="molecule type" value="Genomic_DNA"/>
</dbReference>
<dbReference type="InterPro" id="IPR003593">
    <property type="entry name" value="AAA+_ATPase"/>
</dbReference>
<keyword evidence="3" id="KW-0547">Nucleotide-binding</keyword>
<dbReference type="InterPro" id="IPR003439">
    <property type="entry name" value="ABC_transporter-like_ATP-bd"/>
</dbReference>
<sequence length="324" mass="35897">MALTETVTDSVPAIAVEDLRKTFESEDGTVTAIDGVSFTIEPGSVVGLLGPNGAGKTTTTKSILGLVRPDSGTVRIDGTDISEHPRKALDRVDAMLEGARNDYWRLTPRENLRYFATVGGDDPKAVARRHEELLETFDLAEKADEPVRDLSRGMKQKVSLASVLSADVSVVFLDEPTLGLDVESSATLRQELNRIVDDRGLTVVISSHDMDVVEDVCDRVIIMNDGRIIVDDDVENLLEQFETQEYRLEVGGADREVVERLRDRYGVSDVARFDRRVQFRLTADSATFYRLMDELRSAGVTLNSVDTVQPELEDIFLEVTSEES</sequence>
<dbReference type="Gene3D" id="3.40.50.300">
    <property type="entry name" value="P-loop containing nucleotide triphosphate hydrolases"/>
    <property type="match status" value="1"/>
</dbReference>
<reference evidence="6 9" key="3">
    <citation type="submission" date="2018-07" db="EMBL/GenBank/DDBJ databases">
        <title>Genome sequence of extremly halophilic archaeon Halopelagius longus strain BC12-B1.</title>
        <authorList>
            <person name="Zhang X."/>
        </authorList>
    </citation>
    <scope>NUCLEOTIDE SEQUENCE [LARGE SCALE GENOMIC DNA]</scope>
    <source>
        <strain evidence="6 9">BC12-B1</strain>
    </source>
</reference>
<evidence type="ECO:0000313" key="9">
    <source>
        <dbReference type="Proteomes" id="UP000255421"/>
    </source>
</evidence>
<evidence type="ECO:0000313" key="8">
    <source>
        <dbReference type="Proteomes" id="UP000199289"/>
    </source>
</evidence>
<gene>
    <name evidence="6" type="ORF">DWB78_16955</name>
    <name evidence="7" type="ORF">SAMN05216278_3526</name>
</gene>
<dbReference type="GO" id="GO:0016887">
    <property type="term" value="F:ATP hydrolysis activity"/>
    <property type="evidence" value="ECO:0007669"/>
    <property type="project" value="InterPro"/>
</dbReference>
<evidence type="ECO:0000256" key="2">
    <source>
        <dbReference type="ARBA" id="ARBA00022448"/>
    </source>
</evidence>
<keyword evidence="4 7" id="KW-0067">ATP-binding</keyword>
<protein>
    <submittedName>
        <fullName evidence="6">ABC transporter ATP-binding protein</fullName>
    </submittedName>
    <submittedName>
        <fullName evidence="7">ABC-2 type transport system ATP-binding protein</fullName>
    </submittedName>
</protein>
<dbReference type="Proteomes" id="UP000255421">
    <property type="component" value="Unassembled WGS sequence"/>
</dbReference>
<dbReference type="InterPro" id="IPR050763">
    <property type="entry name" value="ABC_transporter_ATP-binding"/>
</dbReference>
<dbReference type="AlphaFoldDB" id="A0A1H1G5F4"/>
<proteinExistence type="inferred from homology"/>
<accession>A0A1H1G5F4</accession>
<reference evidence="7" key="1">
    <citation type="submission" date="2016-10" db="EMBL/GenBank/DDBJ databases">
        <authorList>
            <person name="de Groot N.N."/>
        </authorList>
    </citation>
    <scope>NUCLEOTIDE SEQUENCE [LARGE SCALE GENOMIC DNA]</scope>
    <source>
        <strain evidence="7">CGMCC 1.12397</strain>
    </source>
</reference>
<dbReference type="Proteomes" id="UP000199289">
    <property type="component" value="Unassembled WGS sequence"/>
</dbReference>
<dbReference type="InterPro" id="IPR027417">
    <property type="entry name" value="P-loop_NTPase"/>
</dbReference>
<dbReference type="RefSeq" id="WP_092539015.1">
    <property type="nucleotide sequence ID" value="NZ_FNKQ01000005.1"/>
</dbReference>
<organism evidence="7 8">
    <name type="scientific">Halopelagius longus</name>
    <dbReference type="NCBI Taxonomy" id="1236180"/>
    <lineage>
        <taxon>Archaea</taxon>
        <taxon>Methanobacteriati</taxon>
        <taxon>Methanobacteriota</taxon>
        <taxon>Stenosarchaea group</taxon>
        <taxon>Halobacteria</taxon>
        <taxon>Halobacteriales</taxon>
        <taxon>Haloferacaceae</taxon>
    </lineage>
</organism>
<dbReference type="PROSITE" id="PS50893">
    <property type="entry name" value="ABC_TRANSPORTER_2"/>
    <property type="match status" value="1"/>
</dbReference>
<dbReference type="SMART" id="SM00382">
    <property type="entry name" value="AAA"/>
    <property type="match status" value="1"/>
</dbReference>
<evidence type="ECO:0000313" key="7">
    <source>
        <dbReference type="EMBL" id="SDR08309.1"/>
    </source>
</evidence>
<dbReference type="PANTHER" id="PTHR42711:SF5">
    <property type="entry name" value="ABC TRANSPORTER ATP-BINDING PROTEIN NATA"/>
    <property type="match status" value="1"/>
</dbReference>
<evidence type="ECO:0000256" key="4">
    <source>
        <dbReference type="ARBA" id="ARBA00022840"/>
    </source>
</evidence>
<keyword evidence="2" id="KW-0813">Transport</keyword>
<name>A0A1H1G5F4_9EURY</name>
<keyword evidence="9" id="KW-1185">Reference proteome</keyword>
<evidence type="ECO:0000313" key="6">
    <source>
        <dbReference type="EMBL" id="RDI69839.1"/>
    </source>
</evidence>
<dbReference type="SUPFAM" id="SSF52540">
    <property type="entry name" value="P-loop containing nucleoside triphosphate hydrolases"/>
    <property type="match status" value="1"/>
</dbReference>
<reference evidence="8" key="2">
    <citation type="submission" date="2016-10" db="EMBL/GenBank/DDBJ databases">
        <authorList>
            <person name="Varghese N."/>
            <person name="Submissions S."/>
        </authorList>
    </citation>
    <scope>NUCLEOTIDE SEQUENCE [LARGE SCALE GENOMIC DNA]</scope>
    <source>
        <strain evidence="8">CGMCC 1.12397</strain>
    </source>
</reference>
<dbReference type="PANTHER" id="PTHR42711">
    <property type="entry name" value="ABC TRANSPORTER ATP-BINDING PROTEIN"/>
    <property type="match status" value="1"/>
</dbReference>
<comment type="similarity">
    <text evidence="1">Belongs to the ABC transporter superfamily.</text>
</comment>
<dbReference type="InterPro" id="IPR025302">
    <property type="entry name" value="DrrA1/2-like_C"/>
</dbReference>
<dbReference type="OrthoDB" id="87732at2157"/>